<dbReference type="Proteomes" id="UP000046392">
    <property type="component" value="Unplaced"/>
</dbReference>
<reference evidence="2" key="1">
    <citation type="submission" date="2017-02" db="UniProtKB">
        <authorList>
            <consortium name="WormBaseParasite"/>
        </authorList>
    </citation>
    <scope>IDENTIFICATION</scope>
</reference>
<dbReference type="WBParaSite" id="SPAL_0000537300.1">
    <property type="protein sequence ID" value="SPAL_0000537300.1"/>
    <property type="gene ID" value="SPAL_0000537300"/>
</dbReference>
<dbReference type="GO" id="GO:0003729">
    <property type="term" value="F:mRNA binding"/>
    <property type="evidence" value="ECO:0007669"/>
    <property type="project" value="TreeGrafter"/>
</dbReference>
<dbReference type="PANTHER" id="PTHR11208">
    <property type="entry name" value="RNA-BINDING PROTEIN RELATED"/>
    <property type="match status" value="1"/>
</dbReference>
<dbReference type="GO" id="GO:0005634">
    <property type="term" value="C:nucleus"/>
    <property type="evidence" value="ECO:0007669"/>
    <property type="project" value="TreeGrafter"/>
</dbReference>
<protein>
    <submittedName>
        <fullName evidence="2">NR LBD domain-containing protein</fullName>
    </submittedName>
</protein>
<accession>A0A0N5BHD1</accession>
<sequence length="124" mass="14092">MIRVRGSMKDKSKEQNFIDRPNYQHLNELLNILLQAEDTLNRMLSPTAGNTDNLEKSQLVKLALLNGTYRESGNLTPRSTVSPSINDIYQPFMNYFNSLDSVNNFNNFYSNSESSSIGNFASFI</sequence>
<dbReference type="InterPro" id="IPR045071">
    <property type="entry name" value="BBP-like"/>
</dbReference>
<evidence type="ECO:0000313" key="2">
    <source>
        <dbReference type="WBParaSite" id="SPAL_0000537300.1"/>
    </source>
</evidence>
<dbReference type="InterPro" id="IPR036612">
    <property type="entry name" value="KH_dom_type_1_sf"/>
</dbReference>
<dbReference type="AlphaFoldDB" id="A0A0N5BHD1"/>
<dbReference type="STRING" id="174720.A0A0N5BHD1"/>
<evidence type="ECO:0000313" key="1">
    <source>
        <dbReference type="Proteomes" id="UP000046392"/>
    </source>
</evidence>
<name>A0A0N5BHD1_STREA</name>
<dbReference type="Gene3D" id="3.30.1370.10">
    <property type="entry name" value="K Homology domain, type 1"/>
    <property type="match status" value="1"/>
</dbReference>
<dbReference type="GO" id="GO:0048024">
    <property type="term" value="P:regulation of mRNA splicing, via spliceosome"/>
    <property type="evidence" value="ECO:0007669"/>
    <property type="project" value="TreeGrafter"/>
</dbReference>
<keyword evidence="1" id="KW-1185">Reference proteome</keyword>
<organism evidence="1 2">
    <name type="scientific">Strongyloides papillosus</name>
    <name type="common">Intestinal threadworm</name>
    <dbReference type="NCBI Taxonomy" id="174720"/>
    <lineage>
        <taxon>Eukaryota</taxon>
        <taxon>Metazoa</taxon>
        <taxon>Ecdysozoa</taxon>
        <taxon>Nematoda</taxon>
        <taxon>Chromadorea</taxon>
        <taxon>Rhabditida</taxon>
        <taxon>Tylenchina</taxon>
        <taxon>Panagrolaimomorpha</taxon>
        <taxon>Strongyloidoidea</taxon>
        <taxon>Strongyloididae</taxon>
        <taxon>Strongyloides</taxon>
    </lineage>
</organism>
<proteinExistence type="predicted"/>
<dbReference type="PANTHER" id="PTHR11208:SF42">
    <property type="entry name" value="QUAKING RELATED 54B, ISOFORM E"/>
    <property type="match status" value="1"/>
</dbReference>